<comment type="subcellular location">
    <subcellularLocation>
        <location evidence="2">Membrane</location>
    </subcellularLocation>
</comment>
<comment type="cofactor">
    <cofactor evidence="1">
        <name>Fe cation</name>
        <dbReference type="ChEBI" id="CHEBI:24875"/>
    </cofactor>
</comment>
<dbReference type="GO" id="GO:0010230">
    <property type="term" value="P:alternative respiration"/>
    <property type="evidence" value="ECO:0007669"/>
    <property type="project" value="TreeGrafter"/>
</dbReference>
<keyword evidence="8 12" id="KW-1133">Transmembrane helix</keyword>
<dbReference type="PANTHER" id="PTHR31803">
    <property type="entry name" value="ALTERNATIVE OXIDASE"/>
    <property type="match status" value="1"/>
</dbReference>
<keyword evidence="4" id="KW-0679">Respiratory chain</keyword>
<evidence type="ECO:0000256" key="2">
    <source>
        <dbReference type="ARBA" id="ARBA00004370"/>
    </source>
</evidence>
<keyword evidence="6" id="KW-0479">Metal-binding</keyword>
<evidence type="ECO:0000256" key="9">
    <source>
        <dbReference type="ARBA" id="ARBA00023002"/>
    </source>
</evidence>
<protein>
    <recommendedName>
        <fullName evidence="15">Alternative oxidase</fullName>
    </recommendedName>
</protein>
<evidence type="ECO:0000313" key="13">
    <source>
        <dbReference type="EMBL" id="OGC88580.1"/>
    </source>
</evidence>
<dbReference type="STRING" id="1797247.A2419_02850"/>
<evidence type="ECO:0000256" key="3">
    <source>
        <dbReference type="ARBA" id="ARBA00022448"/>
    </source>
</evidence>
<evidence type="ECO:0000313" key="14">
    <source>
        <dbReference type="Proteomes" id="UP000176568"/>
    </source>
</evidence>
<keyword evidence="10" id="KW-0408">Iron</keyword>
<evidence type="ECO:0000256" key="1">
    <source>
        <dbReference type="ARBA" id="ARBA00001962"/>
    </source>
</evidence>
<dbReference type="InterPro" id="IPR002680">
    <property type="entry name" value="AOX"/>
</dbReference>
<dbReference type="EMBL" id="MEXB01000007">
    <property type="protein sequence ID" value="OGC88580.1"/>
    <property type="molecule type" value="Genomic_DNA"/>
</dbReference>
<keyword evidence="3" id="KW-0813">Transport</keyword>
<organism evidence="13 14">
    <name type="scientific">Candidatus Adlerbacteria bacterium RIFOXYC1_FULL_48_26</name>
    <dbReference type="NCBI Taxonomy" id="1797247"/>
    <lineage>
        <taxon>Bacteria</taxon>
        <taxon>Candidatus Adleribacteriota</taxon>
    </lineage>
</organism>
<dbReference type="PANTHER" id="PTHR31803:SF10">
    <property type="entry name" value="UBIQUINOL OXIDASE 4, CHLOROPLASTIC_CHROMOPLASTIC"/>
    <property type="match status" value="1"/>
</dbReference>
<proteinExistence type="predicted"/>
<evidence type="ECO:0000256" key="10">
    <source>
        <dbReference type="ARBA" id="ARBA00023004"/>
    </source>
</evidence>
<keyword evidence="7" id="KW-0249">Electron transport</keyword>
<evidence type="ECO:0008006" key="15">
    <source>
        <dbReference type="Google" id="ProtNLM"/>
    </source>
</evidence>
<sequence>MELRRGNEDLEKLNQSLNDPHVLKAYKQACDHHKVSFLPRILGYSLVWCGNTVYGKEPTYLKFRAVEVIARVPYHSWSCATFTLLTLFYSKEQKAIRLSDVTKYARLAQDNETMHVVVISQLAKKEERAGAIRHIFIPMMFAFFYFLWSYFLYLINPRYSYELNYMFENHAFEQYSKFLETRGEELKKKPIYSEFLSWYGRYPRNQYEFFLSVRNDEIIHRNTSIHEIQ</sequence>
<dbReference type="Proteomes" id="UP000176568">
    <property type="component" value="Unassembled WGS sequence"/>
</dbReference>
<dbReference type="Gene3D" id="1.20.1260.140">
    <property type="entry name" value="Alternative oxidase"/>
    <property type="match status" value="1"/>
</dbReference>
<dbReference type="GO" id="GO:0016117">
    <property type="term" value="P:carotenoid biosynthetic process"/>
    <property type="evidence" value="ECO:0007669"/>
    <property type="project" value="TreeGrafter"/>
</dbReference>
<keyword evidence="5 12" id="KW-0812">Transmembrane</keyword>
<feature type="transmembrane region" description="Helical" evidence="12">
    <location>
        <begin position="135"/>
        <end position="155"/>
    </location>
</feature>
<dbReference type="GO" id="GO:0016020">
    <property type="term" value="C:membrane"/>
    <property type="evidence" value="ECO:0007669"/>
    <property type="project" value="UniProtKB-SubCell"/>
</dbReference>
<dbReference type="GO" id="GO:0009916">
    <property type="term" value="F:alternative oxidase activity"/>
    <property type="evidence" value="ECO:0007669"/>
    <property type="project" value="InterPro"/>
</dbReference>
<evidence type="ECO:0000256" key="7">
    <source>
        <dbReference type="ARBA" id="ARBA00022982"/>
    </source>
</evidence>
<keyword evidence="9" id="KW-0560">Oxidoreductase</keyword>
<evidence type="ECO:0000256" key="5">
    <source>
        <dbReference type="ARBA" id="ARBA00022692"/>
    </source>
</evidence>
<evidence type="ECO:0000256" key="12">
    <source>
        <dbReference type="SAM" id="Phobius"/>
    </source>
</evidence>
<comment type="caution">
    <text evidence="13">The sequence shown here is derived from an EMBL/GenBank/DDBJ whole genome shotgun (WGS) entry which is preliminary data.</text>
</comment>
<name>A0A1F4Y3P5_9BACT</name>
<accession>A0A1F4Y3P5</accession>
<evidence type="ECO:0000256" key="6">
    <source>
        <dbReference type="ARBA" id="ARBA00022723"/>
    </source>
</evidence>
<reference evidence="13 14" key="1">
    <citation type="journal article" date="2016" name="Nat. Commun.">
        <title>Thousands of microbial genomes shed light on interconnected biogeochemical processes in an aquifer system.</title>
        <authorList>
            <person name="Anantharaman K."/>
            <person name="Brown C.T."/>
            <person name="Hug L.A."/>
            <person name="Sharon I."/>
            <person name="Castelle C.J."/>
            <person name="Probst A.J."/>
            <person name="Thomas B.C."/>
            <person name="Singh A."/>
            <person name="Wilkins M.J."/>
            <person name="Karaoz U."/>
            <person name="Brodie E.L."/>
            <person name="Williams K.H."/>
            <person name="Hubbard S.S."/>
            <person name="Banfield J.F."/>
        </authorList>
    </citation>
    <scope>NUCLEOTIDE SEQUENCE [LARGE SCALE GENOMIC DNA]</scope>
</reference>
<evidence type="ECO:0000256" key="11">
    <source>
        <dbReference type="ARBA" id="ARBA00023136"/>
    </source>
</evidence>
<keyword evidence="11 12" id="KW-0472">Membrane</keyword>
<dbReference type="AlphaFoldDB" id="A0A1F4Y3P5"/>
<dbReference type="GO" id="GO:0046872">
    <property type="term" value="F:metal ion binding"/>
    <property type="evidence" value="ECO:0007669"/>
    <property type="project" value="UniProtKB-KW"/>
</dbReference>
<dbReference type="Pfam" id="PF01786">
    <property type="entry name" value="AOX"/>
    <property type="match status" value="1"/>
</dbReference>
<evidence type="ECO:0000256" key="4">
    <source>
        <dbReference type="ARBA" id="ARBA00022660"/>
    </source>
</evidence>
<dbReference type="InterPro" id="IPR038659">
    <property type="entry name" value="AOX_sf"/>
</dbReference>
<evidence type="ECO:0000256" key="8">
    <source>
        <dbReference type="ARBA" id="ARBA00022989"/>
    </source>
</evidence>
<gene>
    <name evidence="13" type="ORF">A2419_02850</name>
</gene>